<organism evidence="1 2">
    <name type="scientific">Psychromonas arctica</name>
    <dbReference type="NCBI Taxonomy" id="168275"/>
    <lineage>
        <taxon>Bacteria</taxon>
        <taxon>Pseudomonadati</taxon>
        <taxon>Pseudomonadota</taxon>
        <taxon>Gammaproteobacteria</taxon>
        <taxon>Alteromonadales</taxon>
        <taxon>Psychromonadaceae</taxon>
        <taxon>Psychromonas</taxon>
    </lineage>
</organism>
<comment type="caution">
    <text evidence="1">The sequence shown here is derived from an EMBL/GenBank/DDBJ whole genome shotgun (WGS) entry which is preliminary data.</text>
</comment>
<dbReference type="EMBL" id="JBAKBA010000050">
    <property type="protein sequence ID" value="MEL0660647.1"/>
    <property type="molecule type" value="Genomic_DNA"/>
</dbReference>
<reference evidence="1 2" key="1">
    <citation type="submission" date="2024-02" db="EMBL/GenBank/DDBJ databases">
        <title>Bacteria isolated from the canopy kelp, Nereocystis luetkeana.</title>
        <authorList>
            <person name="Pfister C.A."/>
            <person name="Younker I.T."/>
            <person name="Light S.H."/>
        </authorList>
    </citation>
    <scope>NUCLEOTIDE SEQUENCE [LARGE SCALE GENOMIC DNA]</scope>
    <source>
        <strain evidence="1 2">TI.2.07</strain>
    </source>
</reference>
<proteinExistence type="predicted"/>
<name>A0ABU9HFH0_9GAMM</name>
<keyword evidence="2" id="KW-1185">Reference proteome</keyword>
<sequence>MIKILLLLYVGLSIKQSESVGQPFIEVSSKTKGINGAISNEFLARQGLMSLKDLWINIHSSLFIIR</sequence>
<gene>
    <name evidence="1" type="ORF">V6255_16045</name>
</gene>
<dbReference type="Proteomes" id="UP001366060">
    <property type="component" value="Unassembled WGS sequence"/>
</dbReference>
<evidence type="ECO:0000313" key="2">
    <source>
        <dbReference type="Proteomes" id="UP001366060"/>
    </source>
</evidence>
<protein>
    <submittedName>
        <fullName evidence="1">Uncharacterized protein</fullName>
    </submittedName>
</protein>
<accession>A0ABU9HFH0</accession>
<evidence type="ECO:0000313" key="1">
    <source>
        <dbReference type="EMBL" id="MEL0660647.1"/>
    </source>
</evidence>
<dbReference type="RefSeq" id="WP_341629056.1">
    <property type="nucleotide sequence ID" value="NZ_JBAKBA010000050.1"/>
</dbReference>